<dbReference type="Pfam" id="PF09580">
    <property type="entry name" value="Spore_YhcN_YlaJ"/>
    <property type="match status" value="1"/>
</dbReference>
<comment type="caution">
    <text evidence="3">The sequence shown here is derived from an EMBL/GenBank/DDBJ whole genome shotgun (WGS) entry which is preliminary data.</text>
</comment>
<keyword evidence="1" id="KW-0175">Coiled coil</keyword>
<reference evidence="3 4" key="1">
    <citation type="journal article" date="2019" name="Int. J. Syst. Evol. Microbiol.">
        <title>The Global Catalogue of Microorganisms (GCM) 10K type strain sequencing project: providing services to taxonomists for standard genome sequencing and annotation.</title>
        <authorList>
            <consortium name="The Broad Institute Genomics Platform"/>
            <consortium name="The Broad Institute Genome Sequencing Center for Infectious Disease"/>
            <person name="Wu L."/>
            <person name="Ma J."/>
        </authorList>
    </citation>
    <scope>NUCLEOTIDE SEQUENCE [LARGE SCALE GENOMIC DNA]</scope>
    <source>
        <strain evidence="3 4">JCM 1405</strain>
    </source>
</reference>
<sequence length="163" mass="17759">MNTALRKKALAFLVSTLVTSNLLACTNTNNKNNTIKQDINKTQNAVENKEQNTAELTQRADKIAKELTNIKGVNSANVLISNERALVGIDINKNLEGNATNNLKTEVENKVKSVDSKIKTVAVSADADTLQIIRNIGQGVSAGKPLSEFGNEVEELFRRILPK</sequence>
<dbReference type="InterPro" id="IPR019076">
    <property type="entry name" value="Spore_lipoprot_YhcN/YlaJ-like"/>
</dbReference>
<protein>
    <recommendedName>
        <fullName evidence="5">YhcN/YlaJ family sporulation lipoprotein</fullName>
    </recommendedName>
</protein>
<feature type="coiled-coil region" evidence="1">
    <location>
        <begin position="32"/>
        <end position="66"/>
    </location>
</feature>
<evidence type="ECO:0000313" key="4">
    <source>
        <dbReference type="Proteomes" id="UP001500339"/>
    </source>
</evidence>
<dbReference type="Proteomes" id="UP001500339">
    <property type="component" value="Unassembled WGS sequence"/>
</dbReference>
<feature type="chain" id="PRO_5047473747" description="YhcN/YlaJ family sporulation lipoprotein" evidence="2">
    <location>
        <begin position="25"/>
        <end position="163"/>
    </location>
</feature>
<organism evidence="3 4">
    <name type="scientific">Clostridium malenominatum</name>
    <dbReference type="NCBI Taxonomy" id="1539"/>
    <lineage>
        <taxon>Bacteria</taxon>
        <taxon>Bacillati</taxon>
        <taxon>Bacillota</taxon>
        <taxon>Clostridia</taxon>
        <taxon>Eubacteriales</taxon>
        <taxon>Clostridiaceae</taxon>
        <taxon>Clostridium</taxon>
    </lineage>
</organism>
<evidence type="ECO:0000256" key="1">
    <source>
        <dbReference type="SAM" id="Coils"/>
    </source>
</evidence>
<gene>
    <name evidence="3" type="ORF">GCM10008905_16430</name>
</gene>
<accession>A0ABN1IXW3</accession>
<proteinExistence type="predicted"/>
<keyword evidence="4" id="KW-1185">Reference proteome</keyword>
<keyword evidence="2" id="KW-0732">Signal</keyword>
<name>A0ABN1IXW3_9CLOT</name>
<evidence type="ECO:0000313" key="3">
    <source>
        <dbReference type="EMBL" id="GAA0723605.1"/>
    </source>
</evidence>
<dbReference type="NCBIfam" id="TIGR02898">
    <property type="entry name" value="spore_YhcN_YlaJ"/>
    <property type="match status" value="1"/>
</dbReference>
<dbReference type="EMBL" id="BAAACF010000001">
    <property type="protein sequence ID" value="GAA0723605.1"/>
    <property type="molecule type" value="Genomic_DNA"/>
</dbReference>
<evidence type="ECO:0000256" key="2">
    <source>
        <dbReference type="SAM" id="SignalP"/>
    </source>
</evidence>
<feature type="signal peptide" evidence="2">
    <location>
        <begin position="1"/>
        <end position="24"/>
    </location>
</feature>
<evidence type="ECO:0008006" key="5">
    <source>
        <dbReference type="Google" id="ProtNLM"/>
    </source>
</evidence>
<dbReference type="RefSeq" id="WP_343768697.1">
    <property type="nucleotide sequence ID" value="NZ_BAAACF010000001.1"/>
</dbReference>
<dbReference type="InterPro" id="IPR014247">
    <property type="entry name" value="Spore_lipoprot_YhcN/YlaJ"/>
</dbReference>